<keyword evidence="1" id="KW-0732">Signal</keyword>
<reference evidence="2" key="2">
    <citation type="submission" date="2017-10" db="EMBL/GenBank/DDBJ databases">
        <title>Ladona fulva Genome sequencing and assembly.</title>
        <authorList>
            <person name="Murali S."/>
            <person name="Richards S."/>
            <person name="Bandaranaike D."/>
            <person name="Bellair M."/>
            <person name="Blankenburg K."/>
            <person name="Chao H."/>
            <person name="Dinh H."/>
            <person name="Doddapaneni H."/>
            <person name="Dugan-Rocha S."/>
            <person name="Elkadiri S."/>
            <person name="Gnanaolivu R."/>
            <person name="Hernandez B."/>
            <person name="Skinner E."/>
            <person name="Javaid M."/>
            <person name="Lee S."/>
            <person name="Li M."/>
            <person name="Ming W."/>
            <person name="Munidasa M."/>
            <person name="Muniz J."/>
            <person name="Nguyen L."/>
            <person name="Hughes D."/>
            <person name="Osuji N."/>
            <person name="Pu L.-L."/>
            <person name="Puazo M."/>
            <person name="Qu C."/>
            <person name="Quiroz J."/>
            <person name="Raj R."/>
            <person name="Weissenberger G."/>
            <person name="Xin Y."/>
            <person name="Zou X."/>
            <person name="Han Y."/>
            <person name="Worley K."/>
            <person name="Muzny D."/>
            <person name="Gibbs R."/>
        </authorList>
    </citation>
    <scope>NUCLEOTIDE SEQUENCE</scope>
    <source>
        <strain evidence="2">Sampled in the wild</strain>
    </source>
</reference>
<organism evidence="2 3">
    <name type="scientific">Ladona fulva</name>
    <name type="common">Scarce chaser dragonfly</name>
    <name type="synonym">Libellula fulva</name>
    <dbReference type="NCBI Taxonomy" id="123851"/>
    <lineage>
        <taxon>Eukaryota</taxon>
        <taxon>Metazoa</taxon>
        <taxon>Ecdysozoa</taxon>
        <taxon>Arthropoda</taxon>
        <taxon>Hexapoda</taxon>
        <taxon>Insecta</taxon>
        <taxon>Pterygota</taxon>
        <taxon>Palaeoptera</taxon>
        <taxon>Odonata</taxon>
        <taxon>Epiprocta</taxon>
        <taxon>Anisoptera</taxon>
        <taxon>Libelluloidea</taxon>
        <taxon>Libellulidae</taxon>
        <taxon>Ladona</taxon>
    </lineage>
</organism>
<keyword evidence="3" id="KW-1185">Reference proteome</keyword>
<evidence type="ECO:0000313" key="2">
    <source>
        <dbReference type="EMBL" id="KAG8236444.1"/>
    </source>
</evidence>
<evidence type="ECO:0000313" key="3">
    <source>
        <dbReference type="Proteomes" id="UP000792457"/>
    </source>
</evidence>
<dbReference type="AlphaFoldDB" id="A0A8K0KLF1"/>
<sequence length="83" mass="9534">MKLTKAASCEMQLLYLLLFDFRLNPKACACHPGLQAGPLMRLYPKAPRAQRHPLVSVLMRLYPKAPRAQRHPLVSVLMRYNEC</sequence>
<dbReference type="Proteomes" id="UP000792457">
    <property type="component" value="Unassembled WGS sequence"/>
</dbReference>
<proteinExistence type="predicted"/>
<accession>A0A8K0KLF1</accession>
<evidence type="ECO:0008006" key="4">
    <source>
        <dbReference type="Google" id="ProtNLM"/>
    </source>
</evidence>
<feature type="chain" id="PRO_5035476278" description="Secreted protein" evidence="1">
    <location>
        <begin position="30"/>
        <end position="83"/>
    </location>
</feature>
<protein>
    <recommendedName>
        <fullName evidence="4">Secreted protein</fullName>
    </recommendedName>
</protein>
<comment type="caution">
    <text evidence="2">The sequence shown here is derived from an EMBL/GenBank/DDBJ whole genome shotgun (WGS) entry which is preliminary data.</text>
</comment>
<gene>
    <name evidence="2" type="ORF">J437_LFUL016914</name>
</gene>
<name>A0A8K0KLF1_LADFU</name>
<feature type="signal peptide" evidence="1">
    <location>
        <begin position="1"/>
        <end position="29"/>
    </location>
</feature>
<evidence type="ECO:0000256" key="1">
    <source>
        <dbReference type="SAM" id="SignalP"/>
    </source>
</evidence>
<dbReference type="EMBL" id="KZ309026">
    <property type="protein sequence ID" value="KAG8236444.1"/>
    <property type="molecule type" value="Genomic_DNA"/>
</dbReference>
<reference evidence="2" key="1">
    <citation type="submission" date="2013-04" db="EMBL/GenBank/DDBJ databases">
        <authorList>
            <person name="Qu J."/>
            <person name="Murali S.C."/>
            <person name="Bandaranaike D."/>
            <person name="Bellair M."/>
            <person name="Blankenburg K."/>
            <person name="Chao H."/>
            <person name="Dinh H."/>
            <person name="Doddapaneni H."/>
            <person name="Downs B."/>
            <person name="Dugan-Rocha S."/>
            <person name="Elkadiri S."/>
            <person name="Gnanaolivu R.D."/>
            <person name="Hernandez B."/>
            <person name="Javaid M."/>
            <person name="Jayaseelan J.C."/>
            <person name="Lee S."/>
            <person name="Li M."/>
            <person name="Ming W."/>
            <person name="Munidasa M."/>
            <person name="Muniz J."/>
            <person name="Nguyen L."/>
            <person name="Ongeri F."/>
            <person name="Osuji N."/>
            <person name="Pu L.-L."/>
            <person name="Puazo M."/>
            <person name="Qu C."/>
            <person name="Quiroz J."/>
            <person name="Raj R."/>
            <person name="Weissenberger G."/>
            <person name="Xin Y."/>
            <person name="Zou X."/>
            <person name="Han Y."/>
            <person name="Richards S."/>
            <person name="Worley K."/>
            <person name="Muzny D."/>
            <person name="Gibbs R."/>
        </authorList>
    </citation>
    <scope>NUCLEOTIDE SEQUENCE</scope>
    <source>
        <strain evidence="2">Sampled in the wild</strain>
    </source>
</reference>